<evidence type="ECO:0000259" key="2">
    <source>
        <dbReference type="Pfam" id="PF04213"/>
    </source>
</evidence>
<proteinExistence type="predicted"/>
<feature type="domain" description="Htaa" evidence="2">
    <location>
        <begin position="68"/>
        <end position="225"/>
    </location>
</feature>
<gene>
    <name evidence="3" type="ORF">DWQ67_13020</name>
</gene>
<dbReference type="EMBL" id="QQXL01000009">
    <property type="protein sequence ID" value="RKW69468.1"/>
    <property type="molecule type" value="Genomic_DNA"/>
</dbReference>
<dbReference type="Pfam" id="PF04213">
    <property type="entry name" value="HtaA"/>
    <property type="match status" value="1"/>
</dbReference>
<dbReference type="Proteomes" id="UP000273119">
    <property type="component" value="Unassembled WGS sequence"/>
</dbReference>
<evidence type="ECO:0000256" key="1">
    <source>
        <dbReference type="SAM" id="MobiDB-lite"/>
    </source>
</evidence>
<dbReference type="AlphaFoldDB" id="A0A496PGA0"/>
<keyword evidence="4" id="KW-1185">Reference proteome</keyword>
<name>A0A496PGA0_9MICC</name>
<evidence type="ECO:0000313" key="3">
    <source>
        <dbReference type="EMBL" id="RKW69468.1"/>
    </source>
</evidence>
<feature type="region of interest" description="Disordered" evidence="1">
    <location>
        <begin position="398"/>
        <end position="420"/>
    </location>
</feature>
<evidence type="ECO:0000313" key="4">
    <source>
        <dbReference type="Proteomes" id="UP000273119"/>
    </source>
</evidence>
<organism evidence="3 4">
    <name type="scientific">Galactobacter caseinivorans</name>
    <dbReference type="NCBI Taxonomy" id="2676123"/>
    <lineage>
        <taxon>Bacteria</taxon>
        <taxon>Bacillati</taxon>
        <taxon>Actinomycetota</taxon>
        <taxon>Actinomycetes</taxon>
        <taxon>Micrococcales</taxon>
        <taxon>Micrococcaceae</taxon>
        <taxon>Galactobacter</taxon>
    </lineage>
</organism>
<sequence length="420" mass="41891">MSTARPASARPAAPRRSLLSRATATAAALGLLASGAVVAVGATSLELAAAPAAQAATSSTVDGAASAATLSWGLKESFRSYLTKPFVGGVITTSGGATQGANNGVFSFGSGAGTLRGGTGTLSFKGTVRIQGHHGQMDLTLSNPQVVLTSGTAGELRLDAKLPQTTQTEAFEKKNAVVAKLSFSGASVASGKLELNNAAAVLTADGAKAFGGMYSTGDAVDPVSVRAAFAARTATAIKASAGSSQYGTNAWLTASGLPSGAKVAFKRGSTTLGTATANSRGTAVLKAKAGGVGTQRLSASFGGSASKKPAAVAFTAKVNKRSSATQVAAPKFKKNTKAKATVTVPRLADGSYAAGKVSVTWDVPGKKATTKSYTLSARSKGKLTVSAPHASKKTVGLQATFQGSSTTHGSKSKKTWVKVR</sequence>
<protein>
    <recommendedName>
        <fullName evidence="2">Htaa domain-containing protein</fullName>
    </recommendedName>
</protein>
<dbReference type="PROSITE" id="PS51318">
    <property type="entry name" value="TAT"/>
    <property type="match status" value="1"/>
</dbReference>
<dbReference type="InterPro" id="IPR006311">
    <property type="entry name" value="TAT_signal"/>
</dbReference>
<accession>A0A496PGA0</accession>
<dbReference type="InterPro" id="IPR007331">
    <property type="entry name" value="Htaa"/>
</dbReference>
<dbReference type="RefSeq" id="WP_121486039.1">
    <property type="nucleotide sequence ID" value="NZ_QQXL01000009.1"/>
</dbReference>
<comment type="caution">
    <text evidence="3">The sequence shown here is derived from an EMBL/GenBank/DDBJ whole genome shotgun (WGS) entry which is preliminary data.</text>
</comment>
<feature type="compositionally biased region" description="Basic residues" evidence="1">
    <location>
        <begin position="410"/>
        <end position="420"/>
    </location>
</feature>
<reference evidence="3 4" key="1">
    <citation type="submission" date="2018-07" db="EMBL/GenBank/DDBJ databases">
        <title>Arthrobacter sp. nov., isolated from raw cow's milk with high bacterial count.</title>
        <authorList>
            <person name="Hahne J."/>
            <person name="Isele D."/>
            <person name="Lipski A."/>
        </authorList>
    </citation>
    <scope>NUCLEOTIDE SEQUENCE [LARGE SCALE GENOMIC DNA]</scope>
    <source>
        <strain evidence="3 4">JZ R-183</strain>
    </source>
</reference>